<keyword evidence="1" id="KW-1133">Transmembrane helix</keyword>
<dbReference type="EMBL" id="BMGP01000002">
    <property type="protein sequence ID" value="GGF21599.1"/>
    <property type="molecule type" value="Genomic_DNA"/>
</dbReference>
<reference evidence="2 3" key="1">
    <citation type="journal article" date="2014" name="Int. J. Syst. Evol. Microbiol.">
        <title>Complete genome sequence of Corynebacterium casei LMG S-19264T (=DSM 44701T), isolated from a smear-ripened cheese.</title>
        <authorList>
            <consortium name="US DOE Joint Genome Institute (JGI-PGF)"/>
            <person name="Walter F."/>
            <person name="Albersmeier A."/>
            <person name="Kalinowski J."/>
            <person name="Ruckert C."/>
        </authorList>
    </citation>
    <scope>NUCLEOTIDE SEQUENCE [LARGE SCALE GENOMIC DNA]</scope>
    <source>
        <strain evidence="2 3">CGMCC 1.12976</strain>
    </source>
</reference>
<keyword evidence="1" id="KW-0472">Membrane</keyword>
<protein>
    <submittedName>
        <fullName evidence="2">Uncharacterized protein</fullName>
    </submittedName>
</protein>
<evidence type="ECO:0000256" key="1">
    <source>
        <dbReference type="SAM" id="Phobius"/>
    </source>
</evidence>
<keyword evidence="1" id="KW-0812">Transmembrane</keyword>
<evidence type="ECO:0000313" key="3">
    <source>
        <dbReference type="Proteomes" id="UP000598775"/>
    </source>
</evidence>
<name>A0A917EXN5_9MICO</name>
<feature type="transmembrane region" description="Helical" evidence="1">
    <location>
        <begin position="101"/>
        <end position="118"/>
    </location>
</feature>
<evidence type="ECO:0000313" key="2">
    <source>
        <dbReference type="EMBL" id="GGF21599.1"/>
    </source>
</evidence>
<feature type="transmembrane region" description="Helical" evidence="1">
    <location>
        <begin position="15"/>
        <end position="38"/>
    </location>
</feature>
<dbReference type="RefSeq" id="WP_229715148.1">
    <property type="nucleotide sequence ID" value="NZ_BMGP01000002.1"/>
</dbReference>
<dbReference type="AlphaFoldDB" id="A0A917EXN5"/>
<dbReference type="Proteomes" id="UP000598775">
    <property type="component" value="Unassembled WGS sequence"/>
</dbReference>
<accession>A0A917EXN5</accession>
<comment type="caution">
    <text evidence="2">The sequence shown here is derived from an EMBL/GenBank/DDBJ whole genome shotgun (WGS) entry which is preliminary data.</text>
</comment>
<organism evidence="2 3">
    <name type="scientific">Subtercola lobariae</name>
    <dbReference type="NCBI Taxonomy" id="1588641"/>
    <lineage>
        <taxon>Bacteria</taxon>
        <taxon>Bacillati</taxon>
        <taxon>Actinomycetota</taxon>
        <taxon>Actinomycetes</taxon>
        <taxon>Micrococcales</taxon>
        <taxon>Microbacteriaceae</taxon>
        <taxon>Subtercola</taxon>
    </lineage>
</organism>
<keyword evidence="3" id="KW-1185">Reference proteome</keyword>
<gene>
    <name evidence="2" type="ORF">GCM10011399_14140</name>
</gene>
<sequence length="119" mass="12466">MIHIENSSFTELNVWFWLCFALTAASALTSLGFSLAALRGPNRDVYAKYSLSRSIALVGGVIVVLAVHTVSALFVMALAMTVVQALDAVVGITISDRMKTFGPAALAVLTLAAALLLGP</sequence>
<proteinExistence type="predicted"/>